<protein>
    <submittedName>
        <fullName evidence="1">Uncharacterized protein</fullName>
    </submittedName>
</protein>
<sequence>MADTDRMVHVTQCKLEELVGQNGGGIGESKKRMVGKDGPQSHCSCVEDGFSTEATETGMTVDNLNLLPNDNVAEYGKERKDGREGGFPVDNEERDVVDFQAIGEVADSCSTFVRMRDYDDFVSAVDEFLESCQE</sequence>
<gene>
    <name evidence="1" type="ORF">PENSUB_9767</name>
</gene>
<reference evidence="1 2" key="1">
    <citation type="submission" date="2016-10" db="EMBL/GenBank/DDBJ databases">
        <title>Genome sequence of the ascomycete fungus Penicillium subrubescens.</title>
        <authorList>
            <person name="De Vries R.P."/>
            <person name="Peng M."/>
            <person name="Dilokpimol A."/>
            <person name="Hilden K."/>
            <person name="Makela M.R."/>
            <person name="Grigoriev I."/>
            <person name="Riley R."/>
            <person name="Granchi Z."/>
        </authorList>
    </citation>
    <scope>NUCLEOTIDE SEQUENCE [LARGE SCALE GENOMIC DNA]</scope>
    <source>
        <strain evidence="1 2">CBS 132785</strain>
    </source>
</reference>
<name>A0A1Q5TC87_9EURO</name>
<comment type="caution">
    <text evidence="1">The sequence shown here is derived from an EMBL/GenBank/DDBJ whole genome shotgun (WGS) entry which is preliminary data.</text>
</comment>
<proteinExistence type="predicted"/>
<organism evidence="1 2">
    <name type="scientific">Penicillium subrubescens</name>
    <dbReference type="NCBI Taxonomy" id="1316194"/>
    <lineage>
        <taxon>Eukaryota</taxon>
        <taxon>Fungi</taxon>
        <taxon>Dikarya</taxon>
        <taxon>Ascomycota</taxon>
        <taxon>Pezizomycotina</taxon>
        <taxon>Eurotiomycetes</taxon>
        <taxon>Eurotiomycetidae</taxon>
        <taxon>Eurotiales</taxon>
        <taxon>Aspergillaceae</taxon>
        <taxon>Penicillium</taxon>
    </lineage>
</organism>
<dbReference type="Proteomes" id="UP000186955">
    <property type="component" value="Unassembled WGS sequence"/>
</dbReference>
<dbReference type="AlphaFoldDB" id="A0A1Q5TC87"/>
<evidence type="ECO:0000313" key="2">
    <source>
        <dbReference type="Proteomes" id="UP000186955"/>
    </source>
</evidence>
<dbReference type="EMBL" id="MNBE01000683">
    <property type="protein sequence ID" value="OKO97841.1"/>
    <property type="molecule type" value="Genomic_DNA"/>
</dbReference>
<keyword evidence="2" id="KW-1185">Reference proteome</keyword>
<accession>A0A1Q5TC87</accession>
<evidence type="ECO:0000313" key="1">
    <source>
        <dbReference type="EMBL" id="OKO97841.1"/>
    </source>
</evidence>